<evidence type="ECO:0000256" key="1">
    <source>
        <dbReference type="SAM" id="Phobius"/>
    </source>
</evidence>
<accession>A0A0B5DQ80</accession>
<organism evidence="3 4">
    <name type="scientific">Celeribacter indicus</name>
    <dbReference type="NCBI Taxonomy" id="1208324"/>
    <lineage>
        <taxon>Bacteria</taxon>
        <taxon>Pseudomonadati</taxon>
        <taxon>Pseudomonadota</taxon>
        <taxon>Alphaproteobacteria</taxon>
        <taxon>Rhodobacterales</taxon>
        <taxon>Roseobacteraceae</taxon>
        <taxon>Celeribacter</taxon>
    </lineage>
</organism>
<dbReference type="Pfam" id="PF00892">
    <property type="entry name" value="EamA"/>
    <property type="match status" value="2"/>
</dbReference>
<dbReference type="RefSeq" id="WP_043868378.1">
    <property type="nucleotide sequence ID" value="NZ_CP004393.1"/>
</dbReference>
<feature type="transmembrane region" description="Helical" evidence="1">
    <location>
        <begin position="208"/>
        <end position="230"/>
    </location>
</feature>
<reference evidence="3 4" key="1">
    <citation type="journal article" date="2014" name="Int. J. Syst. Evol. Microbiol.">
        <title>Celeribacter indicus sp. nov., a polycyclic aromatic hydrocarbon-degrading bacterium from deep-sea sediment and reclassification of Huaishuia halophila as Celeribacter halophilus comb. nov.</title>
        <authorList>
            <person name="Lai Q."/>
            <person name="Cao J."/>
            <person name="Yuan J."/>
            <person name="Li F."/>
            <person name="Shao Z."/>
        </authorList>
    </citation>
    <scope>NUCLEOTIDE SEQUENCE [LARGE SCALE GENOMIC DNA]</scope>
    <source>
        <strain evidence="3">P73</strain>
    </source>
</reference>
<evidence type="ECO:0000313" key="3">
    <source>
        <dbReference type="EMBL" id="AJE45289.1"/>
    </source>
</evidence>
<feature type="domain" description="EamA" evidence="2">
    <location>
        <begin position="8"/>
        <end position="142"/>
    </location>
</feature>
<feature type="transmembrane region" description="Helical" evidence="1">
    <location>
        <begin position="100"/>
        <end position="118"/>
    </location>
</feature>
<keyword evidence="4" id="KW-1185">Reference proteome</keyword>
<dbReference type="PANTHER" id="PTHR22911">
    <property type="entry name" value="ACYL-MALONYL CONDENSING ENZYME-RELATED"/>
    <property type="match status" value="1"/>
</dbReference>
<dbReference type="SUPFAM" id="SSF103481">
    <property type="entry name" value="Multidrug resistance efflux transporter EmrE"/>
    <property type="match status" value="2"/>
</dbReference>
<sequence>MSRSSPFFGTALMIGATFIFAMQDGISRHLAGTYNVFMIVMIRYWIFAAFVILMSMRRKGGLARAIRSERPRLQIFRGALLALEVLLMITAFVRMGLVDAPALFTIYPLLVTALSGPILGERVGWRRWASVAVGFAGVLVILRPGSGIFTFDAIFPLTSATCFALYGLLNRYVARFDGAEVTFFYTGVAGAVVTTLAGVWFWEPMLPGDWLWMLLLCATSISSHFLLIKAYEAAEASAIQPFAYLQLPFSAVLGVLIFGDVVLPNVVLGAAIVVGAGLFTLMRARRVASRP</sequence>
<name>A0A0B5DQ80_9RHOB</name>
<dbReference type="HOGENOM" id="CLU_032828_2_2_5"/>
<dbReference type="AlphaFoldDB" id="A0A0B5DQ80"/>
<keyword evidence="1" id="KW-0812">Transmembrane</keyword>
<dbReference type="InterPro" id="IPR037185">
    <property type="entry name" value="EmrE-like"/>
</dbReference>
<dbReference type="GO" id="GO:0016020">
    <property type="term" value="C:membrane"/>
    <property type="evidence" value="ECO:0007669"/>
    <property type="project" value="InterPro"/>
</dbReference>
<feature type="transmembrane region" description="Helical" evidence="1">
    <location>
        <begin position="181"/>
        <end position="202"/>
    </location>
</feature>
<dbReference type="STRING" id="1208324.P73_0574"/>
<gene>
    <name evidence="3" type="ORF">P73_0574</name>
</gene>
<feature type="transmembrane region" description="Helical" evidence="1">
    <location>
        <begin position="7"/>
        <end position="26"/>
    </location>
</feature>
<dbReference type="InterPro" id="IPR000620">
    <property type="entry name" value="EamA_dom"/>
</dbReference>
<keyword evidence="1" id="KW-1133">Transmembrane helix</keyword>
<protein>
    <recommendedName>
        <fullName evidence="2">EamA domain-containing protein</fullName>
    </recommendedName>
</protein>
<proteinExistence type="predicted"/>
<evidence type="ECO:0000259" key="2">
    <source>
        <dbReference type="Pfam" id="PF00892"/>
    </source>
</evidence>
<dbReference type="Proteomes" id="UP000031521">
    <property type="component" value="Chromosome"/>
</dbReference>
<feature type="transmembrane region" description="Helical" evidence="1">
    <location>
        <begin position="32"/>
        <end position="54"/>
    </location>
</feature>
<dbReference type="EMBL" id="CP004393">
    <property type="protein sequence ID" value="AJE45289.1"/>
    <property type="molecule type" value="Genomic_DNA"/>
</dbReference>
<feature type="domain" description="EamA" evidence="2">
    <location>
        <begin position="154"/>
        <end position="280"/>
    </location>
</feature>
<keyword evidence="1" id="KW-0472">Membrane</keyword>
<dbReference type="KEGG" id="cid:P73_0574"/>
<evidence type="ECO:0000313" key="4">
    <source>
        <dbReference type="Proteomes" id="UP000031521"/>
    </source>
</evidence>
<feature type="transmembrane region" description="Helical" evidence="1">
    <location>
        <begin position="75"/>
        <end position="94"/>
    </location>
</feature>
<feature type="transmembrane region" description="Helical" evidence="1">
    <location>
        <begin position="125"/>
        <end position="142"/>
    </location>
</feature>
<dbReference type="OrthoDB" id="9807937at2"/>
<feature type="transmembrane region" description="Helical" evidence="1">
    <location>
        <begin position="265"/>
        <end position="282"/>
    </location>
</feature>
<feature type="transmembrane region" description="Helical" evidence="1">
    <location>
        <begin position="148"/>
        <end position="169"/>
    </location>
</feature>
<dbReference type="PANTHER" id="PTHR22911:SF103">
    <property type="entry name" value="BLR2811 PROTEIN"/>
    <property type="match status" value="1"/>
</dbReference>
<feature type="transmembrane region" description="Helical" evidence="1">
    <location>
        <begin position="242"/>
        <end position="259"/>
    </location>
</feature>